<comment type="similarity">
    <text evidence="4">Belongs to the Omp25/RopB family.</text>
</comment>
<reference evidence="8" key="1">
    <citation type="journal article" date="2019" name="Int. J. Syst. Evol. Microbiol.">
        <title>The Global Catalogue of Microorganisms (GCM) 10K type strain sequencing project: providing services to taxonomists for standard genome sequencing and annotation.</title>
        <authorList>
            <consortium name="The Broad Institute Genomics Platform"/>
            <consortium name="The Broad Institute Genome Sequencing Center for Infectious Disease"/>
            <person name="Wu L."/>
            <person name="Ma J."/>
        </authorList>
    </citation>
    <scope>NUCLEOTIDE SEQUENCE [LARGE SCALE GENOMIC DNA]</scope>
    <source>
        <strain evidence="8">KCTC 42182</strain>
    </source>
</reference>
<dbReference type="EMBL" id="JBHRYJ010000002">
    <property type="protein sequence ID" value="MFC3676151.1"/>
    <property type="molecule type" value="Genomic_DNA"/>
</dbReference>
<dbReference type="Gene3D" id="2.40.160.20">
    <property type="match status" value="1"/>
</dbReference>
<evidence type="ECO:0000256" key="3">
    <source>
        <dbReference type="ARBA" id="ARBA00023136"/>
    </source>
</evidence>
<proteinExistence type="inferred from homology"/>
<accession>A0ABV7VF99</accession>
<keyword evidence="2 5" id="KW-0732">Signal</keyword>
<feature type="signal peptide" evidence="5">
    <location>
        <begin position="1"/>
        <end position="22"/>
    </location>
</feature>
<dbReference type="PANTHER" id="PTHR34001">
    <property type="entry name" value="BLL7405 PROTEIN"/>
    <property type="match status" value="1"/>
</dbReference>
<name>A0ABV7VF99_9PROT</name>
<evidence type="ECO:0000256" key="1">
    <source>
        <dbReference type="ARBA" id="ARBA00004370"/>
    </source>
</evidence>
<dbReference type="RefSeq" id="WP_379726213.1">
    <property type="nucleotide sequence ID" value="NZ_JBHRYJ010000002.1"/>
</dbReference>
<sequence length="254" mass="27075">MRAALIALIVTLAGGIGSGALAQPAPGAIDWSGFYVSSLAGATNGNADMKTVTGRLQYFDATDAAQIARVGKNDIDQWRPSGGLAGGYGVQFGNVLVGIEVSANTLFLDEEHVRSETYITVPTAQFRIKQSVSADWMATLRPRLGWAQDNWLGYVTGGIAATQMKMHTLFTDNAFSGYSEASKSKLVAGWSLGFGGEYALGNNWSLRGDYLFTRFGEVNSVSDVTSTNNSGGTMNHSADLDVHGLFIGVTYHFH</sequence>
<gene>
    <name evidence="7" type="ORF">ACFOOQ_11395</name>
</gene>
<evidence type="ECO:0000313" key="8">
    <source>
        <dbReference type="Proteomes" id="UP001595711"/>
    </source>
</evidence>
<comment type="subcellular location">
    <subcellularLocation>
        <location evidence="1">Membrane</location>
    </subcellularLocation>
</comment>
<organism evidence="7 8">
    <name type="scientific">Ferrovibrio xuzhouensis</name>
    <dbReference type="NCBI Taxonomy" id="1576914"/>
    <lineage>
        <taxon>Bacteria</taxon>
        <taxon>Pseudomonadati</taxon>
        <taxon>Pseudomonadota</taxon>
        <taxon>Alphaproteobacteria</taxon>
        <taxon>Rhodospirillales</taxon>
        <taxon>Rhodospirillaceae</taxon>
        <taxon>Ferrovibrio</taxon>
    </lineage>
</organism>
<keyword evidence="3" id="KW-0472">Membrane</keyword>
<feature type="domain" description="Outer membrane protein beta-barrel" evidence="6">
    <location>
        <begin position="19"/>
        <end position="253"/>
    </location>
</feature>
<evidence type="ECO:0000256" key="5">
    <source>
        <dbReference type="SAM" id="SignalP"/>
    </source>
</evidence>
<evidence type="ECO:0000256" key="2">
    <source>
        <dbReference type="ARBA" id="ARBA00022729"/>
    </source>
</evidence>
<keyword evidence="8" id="KW-1185">Reference proteome</keyword>
<dbReference type="Pfam" id="PF13505">
    <property type="entry name" value="OMP_b-brl"/>
    <property type="match status" value="1"/>
</dbReference>
<dbReference type="InterPro" id="IPR011250">
    <property type="entry name" value="OMP/PagP_B-barrel"/>
</dbReference>
<dbReference type="Proteomes" id="UP001595711">
    <property type="component" value="Unassembled WGS sequence"/>
</dbReference>
<dbReference type="InterPro" id="IPR027385">
    <property type="entry name" value="Beta-barrel_OMP"/>
</dbReference>
<evidence type="ECO:0000256" key="4">
    <source>
        <dbReference type="ARBA" id="ARBA00038306"/>
    </source>
</evidence>
<protein>
    <submittedName>
        <fullName evidence="7">Outer membrane protein</fullName>
    </submittedName>
</protein>
<evidence type="ECO:0000259" key="6">
    <source>
        <dbReference type="Pfam" id="PF13505"/>
    </source>
</evidence>
<dbReference type="PANTHER" id="PTHR34001:SF3">
    <property type="entry name" value="BLL7405 PROTEIN"/>
    <property type="match status" value="1"/>
</dbReference>
<comment type="caution">
    <text evidence="7">The sequence shown here is derived from an EMBL/GenBank/DDBJ whole genome shotgun (WGS) entry which is preliminary data.</text>
</comment>
<evidence type="ECO:0000313" key="7">
    <source>
        <dbReference type="EMBL" id="MFC3676151.1"/>
    </source>
</evidence>
<feature type="chain" id="PRO_5045455804" evidence="5">
    <location>
        <begin position="23"/>
        <end position="254"/>
    </location>
</feature>
<dbReference type="InterPro" id="IPR051692">
    <property type="entry name" value="OMP-like"/>
</dbReference>
<dbReference type="SUPFAM" id="SSF56925">
    <property type="entry name" value="OMPA-like"/>
    <property type="match status" value="1"/>
</dbReference>